<dbReference type="SFLD" id="SFLDG01129">
    <property type="entry name" value="C1.5:_HAD__Beta-PGM__Phosphata"/>
    <property type="match status" value="1"/>
</dbReference>
<dbReference type="Gene3D" id="1.10.150.240">
    <property type="entry name" value="Putative phosphatase, domain 2"/>
    <property type="match status" value="1"/>
</dbReference>
<dbReference type="GeneID" id="59335522"/>
<evidence type="ECO:0000313" key="2">
    <source>
        <dbReference type="Proteomes" id="UP000593566"/>
    </source>
</evidence>
<dbReference type="Pfam" id="PF00702">
    <property type="entry name" value="Hydrolase"/>
    <property type="match status" value="1"/>
</dbReference>
<name>A0A8H6FI92_9LECA</name>
<dbReference type="InterPro" id="IPR023214">
    <property type="entry name" value="HAD_sf"/>
</dbReference>
<dbReference type="SUPFAM" id="SSF56784">
    <property type="entry name" value="HAD-like"/>
    <property type="match status" value="1"/>
</dbReference>
<dbReference type="Proteomes" id="UP000593566">
    <property type="component" value="Unassembled WGS sequence"/>
</dbReference>
<comment type="caution">
    <text evidence="1">The sequence shown here is derived from an EMBL/GenBank/DDBJ whole genome shotgun (WGS) entry which is preliminary data.</text>
</comment>
<organism evidence="1 2">
    <name type="scientific">Letharia lupina</name>
    <dbReference type="NCBI Taxonomy" id="560253"/>
    <lineage>
        <taxon>Eukaryota</taxon>
        <taxon>Fungi</taxon>
        <taxon>Dikarya</taxon>
        <taxon>Ascomycota</taxon>
        <taxon>Pezizomycotina</taxon>
        <taxon>Lecanoromycetes</taxon>
        <taxon>OSLEUM clade</taxon>
        <taxon>Lecanoromycetidae</taxon>
        <taxon>Lecanorales</taxon>
        <taxon>Lecanorineae</taxon>
        <taxon>Parmeliaceae</taxon>
        <taxon>Letharia</taxon>
    </lineage>
</organism>
<dbReference type="PANTHER" id="PTHR18901">
    <property type="entry name" value="2-DEOXYGLUCOSE-6-PHOSPHATE PHOSPHATASE 2"/>
    <property type="match status" value="1"/>
</dbReference>
<dbReference type="Gene3D" id="3.40.50.1000">
    <property type="entry name" value="HAD superfamily/HAD-like"/>
    <property type="match status" value="1"/>
</dbReference>
<dbReference type="NCBIfam" id="TIGR01509">
    <property type="entry name" value="HAD-SF-IA-v3"/>
    <property type="match status" value="1"/>
</dbReference>
<evidence type="ECO:0000313" key="1">
    <source>
        <dbReference type="EMBL" id="KAF6229008.1"/>
    </source>
</evidence>
<dbReference type="InterPro" id="IPR036412">
    <property type="entry name" value="HAD-like_sf"/>
</dbReference>
<keyword evidence="2" id="KW-1185">Reference proteome</keyword>
<evidence type="ECO:0008006" key="3">
    <source>
        <dbReference type="Google" id="ProtNLM"/>
    </source>
</evidence>
<dbReference type="EMBL" id="JACCJB010000003">
    <property type="protein sequence ID" value="KAF6229008.1"/>
    <property type="molecule type" value="Genomic_DNA"/>
</dbReference>
<dbReference type="PANTHER" id="PTHR18901:SF38">
    <property type="entry name" value="PSEUDOURIDINE-5'-PHOSPHATASE"/>
    <property type="match status" value="1"/>
</dbReference>
<dbReference type="FunFam" id="1.10.150.240:FF:000001">
    <property type="entry name" value="Haloacid dehalogenase-like hydrolase domain"/>
    <property type="match status" value="1"/>
</dbReference>
<reference evidence="1 2" key="1">
    <citation type="journal article" date="2020" name="Genomics">
        <title>Complete, high-quality genomes from long-read metagenomic sequencing of two wolf lichen thalli reveals enigmatic genome architecture.</title>
        <authorList>
            <person name="McKenzie S.K."/>
            <person name="Walston R.F."/>
            <person name="Allen J.L."/>
        </authorList>
    </citation>
    <scope>NUCLEOTIDE SEQUENCE [LARGE SCALE GENOMIC DNA]</scope>
    <source>
        <strain evidence="1">WasteWater1</strain>
    </source>
</reference>
<gene>
    <name evidence="1" type="ORF">HO133_007122</name>
</gene>
<dbReference type="InterPro" id="IPR006439">
    <property type="entry name" value="HAD-SF_hydro_IA"/>
</dbReference>
<accession>A0A8H6FI92</accession>
<dbReference type="RefSeq" id="XP_037156650.1">
    <property type="nucleotide sequence ID" value="XM_037298015.1"/>
</dbReference>
<dbReference type="AlphaFoldDB" id="A0A8H6FI92"/>
<proteinExistence type="predicted"/>
<dbReference type="SFLD" id="SFLDS00003">
    <property type="entry name" value="Haloacid_Dehalogenase"/>
    <property type="match status" value="1"/>
</dbReference>
<protein>
    <recommendedName>
        <fullName evidence="3">HAD superfamily hydrolase</fullName>
    </recommendedName>
</protein>
<dbReference type="InterPro" id="IPR023198">
    <property type="entry name" value="PGP-like_dom2"/>
</dbReference>
<sequence length="286" mass="31818">MIMANPEFPKIRACLFDMDGLLIDTEDIYTKCNNVILHEHGKPSLPWKIKAQLQGRPGPDAAEIFHAWAQLPIARSTFTAKQAKLQAQFFPTTQPLPGVPLLLKTLKNSNTHLALATSSHAINYRLKSTHLPHLFSAFPPSRRVLGDDSRIPKGRGKPAPDIYLLALECINKELRAKGEPIVYPEECLVFEDSVPGVEAGRRAGMRVVWCPHPMLLKEYLGREREVLAGVANGTDREVDDALHEAGMHGTGTKGRTNGYHSRMDDGWAEMVTTLEGFDYGRYGIQI</sequence>
<dbReference type="FunFam" id="3.40.50.1000:FF:000131">
    <property type="entry name" value="HAD superfamily hydrolase, putative"/>
    <property type="match status" value="1"/>
</dbReference>
<dbReference type="GO" id="GO:0016791">
    <property type="term" value="F:phosphatase activity"/>
    <property type="evidence" value="ECO:0007669"/>
    <property type="project" value="TreeGrafter"/>
</dbReference>